<keyword evidence="1" id="KW-0812">Transmembrane</keyword>
<dbReference type="Proteomes" id="UP000831327">
    <property type="component" value="Chromosome"/>
</dbReference>
<keyword evidence="1" id="KW-1133">Transmembrane helix</keyword>
<sequence>MVLRTIAFVLFGAALCMGIFLGWGYPLGTMLQGANPSGFAQRELGLQRLVGPTVWNAAFAPLLTLPAWGLPAFFGVVLMLIAAMRPGKG</sequence>
<keyword evidence="1" id="KW-0472">Membrane</keyword>
<proteinExistence type="predicted"/>
<reference evidence="2 3" key="1">
    <citation type="journal article" date="2016" name="Microbes Environ.">
        <title>Phylogenetically diverse aerobic anoxygenic phototrophic bacteria isolated from epilithic biofilms in Tama river, Japan.</title>
        <authorList>
            <person name="Hirose S."/>
            <person name="Matsuura K."/>
            <person name="Haruta S."/>
        </authorList>
    </citation>
    <scope>NUCLEOTIDE SEQUENCE [LARGE SCALE GENOMIC DNA]</scope>
    <source>
        <strain evidence="2 3">S08</strain>
    </source>
</reference>
<feature type="transmembrane region" description="Helical" evidence="1">
    <location>
        <begin position="58"/>
        <end position="83"/>
    </location>
</feature>
<name>A0ABM7Y458_9PROT</name>
<keyword evidence="3" id="KW-1185">Reference proteome</keyword>
<evidence type="ECO:0000256" key="1">
    <source>
        <dbReference type="SAM" id="Phobius"/>
    </source>
</evidence>
<dbReference type="RefSeq" id="WP_244459811.1">
    <property type="nucleotide sequence ID" value="NZ_AP025637.1"/>
</dbReference>
<organism evidence="2 3">
    <name type="scientific">Roseomonas fluvialis</name>
    <dbReference type="NCBI Taxonomy" id="1750527"/>
    <lineage>
        <taxon>Bacteria</taxon>
        <taxon>Pseudomonadati</taxon>
        <taxon>Pseudomonadota</taxon>
        <taxon>Alphaproteobacteria</taxon>
        <taxon>Acetobacterales</taxon>
        <taxon>Roseomonadaceae</taxon>
        <taxon>Roseomonas</taxon>
    </lineage>
</organism>
<protein>
    <submittedName>
        <fullName evidence="2">Uncharacterized protein</fullName>
    </submittedName>
</protein>
<gene>
    <name evidence="2" type="ORF">Rmf_25470</name>
</gene>
<dbReference type="EMBL" id="AP025637">
    <property type="protein sequence ID" value="BDG72618.1"/>
    <property type="molecule type" value="Genomic_DNA"/>
</dbReference>
<accession>A0ABM7Y458</accession>
<evidence type="ECO:0000313" key="3">
    <source>
        <dbReference type="Proteomes" id="UP000831327"/>
    </source>
</evidence>
<evidence type="ECO:0000313" key="2">
    <source>
        <dbReference type="EMBL" id="BDG72618.1"/>
    </source>
</evidence>